<name>A0ACB5UCS6_AMBMO</name>
<dbReference type="EMBL" id="BSXS01016985">
    <property type="protein sequence ID" value="GMF08439.1"/>
    <property type="molecule type" value="Genomic_DNA"/>
</dbReference>
<proteinExistence type="predicted"/>
<evidence type="ECO:0000313" key="1">
    <source>
        <dbReference type="EMBL" id="GMF08439.1"/>
    </source>
</evidence>
<sequence>MERAWCVGVKKGSSLMAVGFDTGHVVVKLGDDKPLMSMEPNGKIVWSKHTDIYNAVIKPSDAQAEDGEIMPLNEKELGSIEIFPSTLEHSPNGRFVTVTGDDEYIIYSALAWRNKIIQNQC</sequence>
<protein>
    <submittedName>
        <fullName evidence="1">Unnamed protein product</fullName>
    </submittedName>
</protein>
<keyword evidence="2" id="KW-1185">Reference proteome</keyword>
<comment type="caution">
    <text evidence="1">The sequence shown here is derived from an EMBL/GenBank/DDBJ whole genome shotgun (WGS) entry which is preliminary data.</text>
</comment>
<dbReference type="Proteomes" id="UP001165064">
    <property type="component" value="Unassembled WGS sequence"/>
</dbReference>
<reference evidence="1" key="1">
    <citation type="submission" date="2023-04" db="EMBL/GenBank/DDBJ databases">
        <title>Ambrosiozyma monospora NBRC 10751.</title>
        <authorList>
            <person name="Ichikawa N."/>
            <person name="Sato H."/>
            <person name="Tonouchi N."/>
        </authorList>
    </citation>
    <scope>NUCLEOTIDE SEQUENCE</scope>
    <source>
        <strain evidence="1">NBRC 10751</strain>
    </source>
</reference>
<organism evidence="1 2">
    <name type="scientific">Ambrosiozyma monospora</name>
    <name type="common">Yeast</name>
    <name type="synonym">Endomycopsis monosporus</name>
    <dbReference type="NCBI Taxonomy" id="43982"/>
    <lineage>
        <taxon>Eukaryota</taxon>
        <taxon>Fungi</taxon>
        <taxon>Dikarya</taxon>
        <taxon>Ascomycota</taxon>
        <taxon>Saccharomycotina</taxon>
        <taxon>Pichiomycetes</taxon>
        <taxon>Pichiales</taxon>
        <taxon>Pichiaceae</taxon>
        <taxon>Ambrosiozyma</taxon>
    </lineage>
</organism>
<gene>
    <name evidence="1" type="ORF">Amon02_001325900</name>
</gene>
<accession>A0ACB5UCS6</accession>
<evidence type="ECO:0000313" key="2">
    <source>
        <dbReference type="Proteomes" id="UP001165064"/>
    </source>
</evidence>